<dbReference type="Proteomes" id="UP000036908">
    <property type="component" value="Unassembled WGS sequence"/>
</dbReference>
<feature type="signal peptide" evidence="4">
    <location>
        <begin position="1"/>
        <end position="20"/>
    </location>
</feature>
<reference evidence="7" key="1">
    <citation type="submission" date="2014-11" db="EMBL/GenBank/DDBJ databases">
        <title>Genome sequencing of Roseivirga sp. D-25.</title>
        <authorList>
            <person name="Selvaratnam C."/>
            <person name="Thevarajoo S."/>
            <person name="Goh K.M."/>
            <person name="Eee R."/>
            <person name="Chan K.-G."/>
            <person name="Chong C.S."/>
        </authorList>
    </citation>
    <scope>NUCLEOTIDE SEQUENCE [LARGE SCALE GENOMIC DNA]</scope>
    <source>
        <strain evidence="7">D-25</strain>
    </source>
</reference>
<keyword evidence="2 4" id="KW-0697">Rotamase</keyword>
<dbReference type="InterPro" id="IPR002130">
    <property type="entry name" value="Cyclophilin-type_PPIase_dom"/>
</dbReference>
<dbReference type="AlphaFoldDB" id="A0A0L8AJS1"/>
<dbReference type="InterPro" id="IPR044666">
    <property type="entry name" value="Cyclophilin_A-like"/>
</dbReference>
<protein>
    <recommendedName>
        <fullName evidence="4">Peptidyl-prolyl cis-trans isomerase</fullName>
        <shortName evidence="4">PPIase</shortName>
        <ecNumber evidence="4">5.2.1.8</ecNumber>
    </recommendedName>
</protein>
<evidence type="ECO:0000313" key="6">
    <source>
        <dbReference type="EMBL" id="KOF02487.1"/>
    </source>
</evidence>
<evidence type="ECO:0000313" key="7">
    <source>
        <dbReference type="Proteomes" id="UP000036908"/>
    </source>
</evidence>
<keyword evidence="7" id="KW-1185">Reference proteome</keyword>
<evidence type="ECO:0000256" key="3">
    <source>
        <dbReference type="ARBA" id="ARBA00023235"/>
    </source>
</evidence>
<dbReference type="InterPro" id="IPR020892">
    <property type="entry name" value="Cyclophilin-type_PPIase_CS"/>
</dbReference>
<dbReference type="PROSITE" id="PS51257">
    <property type="entry name" value="PROKAR_LIPOPROTEIN"/>
    <property type="match status" value="1"/>
</dbReference>
<dbReference type="EMBL" id="JSVA01000012">
    <property type="protein sequence ID" value="KOF02487.1"/>
    <property type="molecule type" value="Genomic_DNA"/>
</dbReference>
<gene>
    <name evidence="6" type="ORF">OB69_11980</name>
</gene>
<dbReference type="SUPFAM" id="SSF50891">
    <property type="entry name" value="Cyclophilin-like"/>
    <property type="match status" value="1"/>
</dbReference>
<organism evidence="6 7">
    <name type="scientific">Roseivirga seohaensis subsp. aquiponti</name>
    <dbReference type="NCBI Taxonomy" id="1566026"/>
    <lineage>
        <taxon>Bacteria</taxon>
        <taxon>Pseudomonadati</taxon>
        <taxon>Bacteroidota</taxon>
        <taxon>Cytophagia</taxon>
        <taxon>Cytophagales</taxon>
        <taxon>Roseivirgaceae</taxon>
        <taxon>Roseivirga</taxon>
    </lineage>
</organism>
<dbReference type="PATRIC" id="fig|1566026.4.peg.686"/>
<keyword evidence="4" id="KW-0732">Signal</keyword>
<dbReference type="Pfam" id="PF00160">
    <property type="entry name" value="Pro_isomerase"/>
    <property type="match status" value="2"/>
</dbReference>
<dbReference type="PANTHER" id="PTHR45625">
    <property type="entry name" value="PEPTIDYL-PROLYL CIS-TRANS ISOMERASE-RELATED"/>
    <property type="match status" value="1"/>
</dbReference>
<dbReference type="PROSITE" id="PS50072">
    <property type="entry name" value="CSA_PPIASE_2"/>
    <property type="match status" value="1"/>
</dbReference>
<feature type="chain" id="PRO_5006517351" description="Peptidyl-prolyl cis-trans isomerase" evidence="4">
    <location>
        <begin position="21"/>
        <end position="290"/>
    </location>
</feature>
<evidence type="ECO:0000256" key="2">
    <source>
        <dbReference type="ARBA" id="ARBA00023110"/>
    </source>
</evidence>
<dbReference type="RefSeq" id="WP_053223973.1">
    <property type="nucleotide sequence ID" value="NZ_JSVA01000012.1"/>
</dbReference>
<dbReference type="PRINTS" id="PR00153">
    <property type="entry name" value="CSAPPISMRASE"/>
</dbReference>
<comment type="caution">
    <text evidence="6">The sequence shown here is derived from an EMBL/GenBank/DDBJ whole genome shotgun (WGS) entry which is preliminary data.</text>
</comment>
<dbReference type="GO" id="GO:0003755">
    <property type="term" value="F:peptidyl-prolyl cis-trans isomerase activity"/>
    <property type="evidence" value="ECO:0007669"/>
    <property type="project" value="UniProtKB-UniRule"/>
</dbReference>
<dbReference type="EC" id="5.2.1.8" evidence="4"/>
<dbReference type="Gene3D" id="2.40.100.10">
    <property type="entry name" value="Cyclophilin-like"/>
    <property type="match status" value="2"/>
</dbReference>
<comment type="function">
    <text evidence="4">PPIases accelerate the folding of proteins. It catalyzes the cis-trans isomerization of proline imidic peptide bonds in oligopeptides.</text>
</comment>
<dbReference type="GO" id="GO:0006457">
    <property type="term" value="P:protein folding"/>
    <property type="evidence" value="ECO:0007669"/>
    <property type="project" value="InterPro"/>
</dbReference>
<sequence length="290" mass="32071">MKKYIQLAIMALLIAVVASCGGSGEEKVKGNDYLVTIKTDMGEMKAILYDETPKHKENFLKLAKEGFFDSLLFHRVMTGFMIQGGDPNSKDAEPGARLGSGGPGYTIPAEFVKSFFHKKGALSAARQPDYVNPEKASSGSQFFIVQGRVFTEQETGMDMQALSQSISTLRRTDPDNPLNKELEDSFNEGGDETFRVKAMELADKLSEATGIMIKMPAERVEAYTTVGGYPPLDEEYTVFGQVIQGLEVIDAITTVGVDPNNRPFEDVRMYISVEEMPKEEIVKKYGPVYQ</sequence>
<dbReference type="PROSITE" id="PS00170">
    <property type="entry name" value="CSA_PPIASE_1"/>
    <property type="match status" value="1"/>
</dbReference>
<dbReference type="InterPro" id="IPR029000">
    <property type="entry name" value="Cyclophilin-like_dom_sf"/>
</dbReference>
<keyword evidence="3 4" id="KW-0413">Isomerase</keyword>
<name>A0A0L8AJS1_9BACT</name>
<evidence type="ECO:0000259" key="5">
    <source>
        <dbReference type="PROSITE" id="PS50072"/>
    </source>
</evidence>
<feature type="domain" description="PPIase cyclophilin-type" evidence="5">
    <location>
        <begin position="39"/>
        <end position="269"/>
    </location>
</feature>
<accession>A0A0L8AJS1</accession>
<evidence type="ECO:0000256" key="4">
    <source>
        <dbReference type="RuleBase" id="RU363019"/>
    </source>
</evidence>
<comment type="similarity">
    <text evidence="1 4">Belongs to the cyclophilin-type PPIase family.</text>
</comment>
<dbReference type="CDD" id="cd00317">
    <property type="entry name" value="cyclophilin"/>
    <property type="match status" value="1"/>
</dbReference>
<dbReference type="PANTHER" id="PTHR45625:SF4">
    <property type="entry name" value="PEPTIDYLPROLYL ISOMERASE DOMAIN AND WD REPEAT-CONTAINING PROTEIN 1"/>
    <property type="match status" value="1"/>
</dbReference>
<comment type="catalytic activity">
    <reaction evidence="4">
        <text>[protein]-peptidylproline (omega=180) = [protein]-peptidylproline (omega=0)</text>
        <dbReference type="Rhea" id="RHEA:16237"/>
        <dbReference type="Rhea" id="RHEA-COMP:10747"/>
        <dbReference type="Rhea" id="RHEA-COMP:10748"/>
        <dbReference type="ChEBI" id="CHEBI:83833"/>
        <dbReference type="ChEBI" id="CHEBI:83834"/>
        <dbReference type="EC" id="5.2.1.8"/>
    </reaction>
</comment>
<proteinExistence type="inferred from homology"/>
<evidence type="ECO:0000256" key="1">
    <source>
        <dbReference type="ARBA" id="ARBA00007365"/>
    </source>
</evidence>